<keyword evidence="5 7" id="KW-0472">Membrane</keyword>
<organism evidence="10 11">
    <name type="scientific">Butyricimonas virosa</name>
    <dbReference type="NCBI Taxonomy" id="544645"/>
    <lineage>
        <taxon>Bacteria</taxon>
        <taxon>Pseudomonadati</taxon>
        <taxon>Bacteroidota</taxon>
        <taxon>Bacteroidia</taxon>
        <taxon>Bacteroidales</taxon>
        <taxon>Odoribacteraceae</taxon>
        <taxon>Butyricimonas</taxon>
    </lineage>
</organism>
<dbReference type="PANTHER" id="PTHR30572">
    <property type="entry name" value="MEMBRANE COMPONENT OF TRANSPORTER-RELATED"/>
    <property type="match status" value="1"/>
</dbReference>
<evidence type="ECO:0000256" key="1">
    <source>
        <dbReference type="ARBA" id="ARBA00004651"/>
    </source>
</evidence>
<gene>
    <name evidence="10" type="ORF">DWW18_14200</name>
</gene>
<evidence type="ECO:0000256" key="7">
    <source>
        <dbReference type="SAM" id="Phobius"/>
    </source>
</evidence>
<feature type="domain" description="ABC3 transporter permease C-terminal" evidence="8">
    <location>
        <begin position="675"/>
        <end position="788"/>
    </location>
</feature>
<feature type="transmembrane region" description="Helical" evidence="7">
    <location>
        <begin position="426"/>
        <end position="446"/>
    </location>
</feature>
<protein>
    <recommendedName>
        <fullName evidence="12">ABC transporter permease</fullName>
    </recommendedName>
</protein>
<name>A0A412WXS4_9BACT</name>
<dbReference type="InterPro" id="IPR050250">
    <property type="entry name" value="Macrolide_Exporter_MacB"/>
</dbReference>
<dbReference type="Pfam" id="PF02687">
    <property type="entry name" value="FtsX"/>
    <property type="match status" value="2"/>
</dbReference>
<proteinExistence type="inferred from homology"/>
<comment type="similarity">
    <text evidence="6">Belongs to the ABC-4 integral membrane protein family.</text>
</comment>
<evidence type="ECO:0000313" key="11">
    <source>
        <dbReference type="Proteomes" id="UP000283589"/>
    </source>
</evidence>
<dbReference type="Proteomes" id="UP000283589">
    <property type="component" value="Unassembled WGS sequence"/>
</dbReference>
<dbReference type="RefSeq" id="WP_118261001.1">
    <property type="nucleotide sequence ID" value="NZ_CALBWO010000010.1"/>
</dbReference>
<evidence type="ECO:0000256" key="4">
    <source>
        <dbReference type="ARBA" id="ARBA00022989"/>
    </source>
</evidence>
<feature type="transmembrane region" description="Helical" evidence="7">
    <location>
        <begin position="338"/>
        <end position="360"/>
    </location>
</feature>
<dbReference type="AlphaFoldDB" id="A0A412WXS4"/>
<evidence type="ECO:0000259" key="8">
    <source>
        <dbReference type="Pfam" id="PF02687"/>
    </source>
</evidence>
<dbReference type="PANTHER" id="PTHR30572:SF4">
    <property type="entry name" value="ABC TRANSPORTER PERMEASE YTRF"/>
    <property type="match status" value="1"/>
</dbReference>
<dbReference type="InterPro" id="IPR003838">
    <property type="entry name" value="ABC3_permease_C"/>
</dbReference>
<evidence type="ECO:0008006" key="12">
    <source>
        <dbReference type="Google" id="ProtNLM"/>
    </source>
</evidence>
<reference evidence="10 11" key="1">
    <citation type="submission" date="2018-08" db="EMBL/GenBank/DDBJ databases">
        <title>A genome reference for cultivated species of the human gut microbiota.</title>
        <authorList>
            <person name="Zou Y."/>
            <person name="Xue W."/>
            <person name="Luo G."/>
        </authorList>
    </citation>
    <scope>NUCLEOTIDE SEQUENCE [LARGE SCALE GENOMIC DNA]</scope>
    <source>
        <strain evidence="10 11">AF14-49</strain>
    </source>
</reference>
<keyword evidence="4 7" id="KW-1133">Transmembrane helix</keyword>
<evidence type="ECO:0000256" key="2">
    <source>
        <dbReference type="ARBA" id="ARBA00022475"/>
    </source>
</evidence>
<feature type="transmembrane region" description="Helical" evidence="7">
    <location>
        <begin position="380"/>
        <end position="401"/>
    </location>
</feature>
<accession>A0A412WXS4</accession>
<feature type="domain" description="ABC3 transporter permease C-terminal" evidence="8">
    <location>
        <begin position="290"/>
        <end position="403"/>
    </location>
</feature>
<feature type="transmembrane region" description="Helical" evidence="7">
    <location>
        <begin position="756"/>
        <end position="778"/>
    </location>
</feature>
<dbReference type="EMBL" id="QRZA01000021">
    <property type="protein sequence ID" value="RGV32388.1"/>
    <property type="molecule type" value="Genomic_DNA"/>
</dbReference>
<feature type="transmembrane region" description="Helical" evidence="7">
    <location>
        <begin position="716"/>
        <end position="736"/>
    </location>
</feature>
<keyword evidence="3 7" id="KW-0812">Transmembrane</keyword>
<sequence>MYHLKLVGRQIFQRKGYFVINTIGLAVALTASILIYTFLVKEWQTNTYHKNVDHIYRITVQTDGYAYWGSEVCSSLGEIAKAELPEVTDYTRIITAREMKIRWENDDHYQTGISCGYADRQLFSMFTFPLVTGSIQALEQPGWVVISESIARRYFKDENPIGKLAYLENLYTRGSVSTFRITGVMKDMPPRSSIQADVILDFSVIEPSFRYNMGNAVQTFIQLTDGADVQKVEEQLLQIEYRESDYIREQKELLQLQPLREMYLHSDHIQDFDLSFAQGSGTFTWILFGILLLILSLAFCNYLIIKLALADKNAERFAIQKYFGSSNRNIFVQVLQEIGIYTVTAFVLTVVLTFIFYPYFAQIISPKHPFPFYLSGTEVIGFLLIFLLFAGCIGGITYGHISRKLNSSGLKNTIASSRSSLDLKKILMIAQLTIFCGLLFFSIVFLRQIDYLQNKPLGYNNRNTISFDWPNPYEITSLKEELSRHPDVLAVSCGALLPIGNWAHWDIHLAEQPEKSIQSYSLLCDEDFLRTYQLKLVEGRDAKTKITTPGIYSRKPVDVVEIVVNQKFVRQMGLSHPIGTLLSDGTAKMQIVGIVQDFHYRSLYEPIQPVMIGSDLPGVSFTLIVRYREGKRSEMIHYLQQLHETRHPETLMSYQEYPYSELYEREIMLGHLVYIFTGIALLIGGMGVLAFSVFIAESKTKEIALRKANGASEGQIMIYLNRIFTGQVVFACIVGIPCSYLICRQWLQGFAYKVTISPWITVCVIGVSLLLVVLVTGWQIRRATRQNPIDTLKTE</sequence>
<evidence type="ECO:0000256" key="5">
    <source>
        <dbReference type="ARBA" id="ARBA00023136"/>
    </source>
</evidence>
<feature type="transmembrane region" description="Helical" evidence="7">
    <location>
        <begin position="283"/>
        <end position="304"/>
    </location>
</feature>
<comment type="caution">
    <text evidence="10">The sequence shown here is derived from an EMBL/GenBank/DDBJ whole genome shotgun (WGS) entry which is preliminary data.</text>
</comment>
<comment type="subcellular location">
    <subcellularLocation>
        <location evidence="1">Cell membrane</location>
        <topology evidence="1">Multi-pass membrane protein</topology>
    </subcellularLocation>
</comment>
<evidence type="ECO:0000256" key="3">
    <source>
        <dbReference type="ARBA" id="ARBA00022692"/>
    </source>
</evidence>
<dbReference type="GO" id="GO:0005886">
    <property type="term" value="C:plasma membrane"/>
    <property type="evidence" value="ECO:0007669"/>
    <property type="project" value="UniProtKB-SubCell"/>
</dbReference>
<dbReference type="GO" id="GO:0022857">
    <property type="term" value="F:transmembrane transporter activity"/>
    <property type="evidence" value="ECO:0007669"/>
    <property type="project" value="TreeGrafter"/>
</dbReference>
<dbReference type="Pfam" id="PF12704">
    <property type="entry name" value="MacB_PCD"/>
    <property type="match status" value="1"/>
</dbReference>
<feature type="transmembrane region" description="Helical" evidence="7">
    <location>
        <begin position="672"/>
        <end position="695"/>
    </location>
</feature>
<feature type="transmembrane region" description="Helical" evidence="7">
    <location>
        <begin position="16"/>
        <end position="39"/>
    </location>
</feature>
<evidence type="ECO:0000313" key="10">
    <source>
        <dbReference type="EMBL" id="RGV32388.1"/>
    </source>
</evidence>
<keyword evidence="2" id="KW-1003">Cell membrane</keyword>
<dbReference type="STRING" id="1121130.GCA_000519105_01395"/>
<dbReference type="InterPro" id="IPR025857">
    <property type="entry name" value="MacB_PCD"/>
</dbReference>
<evidence type="ECO:0000256" key="6">
    <source>
        <dbReference type="ARBA" id="ARBA00038076"/>
    </source>
</evidence>
<evidence type="ECO:0000259" key="9">
    <source>
        <dbReference type="Pfam" id="PF12704"/>
    </source>
</evidence>
<feature type="domain" description="MacB-like periplasmic core" evidence="9">
    <location>
        <begin position="19"/>
        <end position="238"/>
    </location>
</feature>